<dbReference type="Pfam" id="PF03098">
    <property type="entry name" value="An_peroxidase"/>
    <property type="match status" value="2"/>
</dbReference>
<dbReference type="OrthoDB" id="823504at2759"/>
<evidence type="ECO:0000256" key="2">
    <source>
        <dbReference type="ARBA" id="ARBA00022525"/>
    </source>
</evidence>
<dbReference type="InterPro" id="IPR037120">
    <property type="entry name" value="Haem_peroxidase_sf_animal"/>
</dbReference>
<dbReference type="GO" id="GO:0046872">
    <property type="term" value="F:metal ion binding"/>
    <property type="evidence" value="ECO:0007669"/>
    <property type="project" value="UniProtKB-KW"/>
</dbReference>
<accession>A0A8S3T449</accession>
<keyword evidence="6" id="KW-0575">Peroxidase</keyword>
<keyword evidence="3" id="KW-0325">Glycoprotein</keyword>
<dbReference type="GO" id="GO:0006979">
    <property type="term" value="P:response to oxidative stress"/>
    <property type="evidence" value="ECO:0007669"/>
    <property type="project" value="InterPro"/>
</dbReference>
<dbReference type="AlphaFoldDB" id="A0A8S3T449"/>
<evidence type="ECO:0000313" key="7">
    <source>
        <dbReference type="Proteomes" id="UP000683360"/>
    </source>
</evidence>
<keyword evidence="6" id="KW-0560">Oxidoreductase</keyword>
<dbReference type="GO" id="GO:0005576">
    <property type="term" value="C:extracellular region"/>
    <property type="evidence" value="ECO:0007669"/>
    <property type="project" value="UniProtKB-SubCell"/>
</dbReference>
<keyword evidence="2" id="KW-0964">Secreted</keyword>
<keyword evidence="4" id="KW-0479">Metal-binding</keyword>
<keyword evidence="4" id="KW-0408">Iron</keyword>
<dbReference type="PANTHER" id="PTHR11475:SF4">
    <property type="entry name" value="CHORION PEROXIDASE"/>
    <property type="match status" value="1"/>
</dbReference>
<feature type="binding site" description="axial binding residue" evidence="4">
    <location>
        <position position="435"/>
    </location>
    <ligand>
        <name>heme b</name>
        <dbReference type="ChEBI" id="CHEBI:60344"/>
    </ligand>
    <ligandPart>
        <name>Fe</name>
        <dbReference type="ChEBI" id="CHEBI:18248"/>
    </ligandPart>
</feature>
<organism evidence="6 7">
    <name type="scientific">Mytilus edulis</name>
    <name type="common">Blue mussel</name>
    <dbReference type="NCBI Taxonomy" id="6550"/>
    <lineage>
        <taxon>Eukaryota</taxon>
        <taxon>Metazoa</taxon>
        <taxon>Spiralia</taxon>
        <taxon>Lophotrochozoa</taxon>
        <taxon>Mollusca</taxon>
        <taxon>Bivalvia</taxon>
        <taxon>Autobranchia</taxon>
        <taxon>Pteriomorphia</taxon>
        <taxon>Mytilida</taxon>
        <taxon>Mytiloidea</taxon>
        <taxon>Mytilidae</taxon>
        <taxon>Mytilinae</taxon>
        <taxon>Mytilus</taxon>
    </lineage>
</organism>
<dbReference type="InterPro" id="IPR019791">
    <property type="entry name" value="Haem_peroxidase_animal"/>
</dbReference>
<keyword evidence="4" id="KW-0349">Heme</keyword>
<dbReference type="PANTHER" id="PTHR11475">
    <property type="entry name" value="OXIDASE/PEROXIDASE"/>
    <property type="match status" value="1"/>
</dbReference>
<dbReference type="GO" id="GO:0140825">
    <property type="term" value="F:lactoperoxidase activity"/>
    <property type="evidence" value="ECO:0007669"/>
    <property type="project" value="UniProtKB-EC"/>
</dbReference>
<dbReference type="SUPFAM" id="SSF48113">
    <property type="entry name" value="Heme-dependent peroxidases"/>
    <property type="match status" value="1"/>
</dbReference>
<comment type="subcellular location">
    <subcellularLocation>
        <location evidence="1">Secreted</location>
    </subcellularLocation>
</comment>
<dbReference type="EMBL" id="CAJPWZ010001844">
    <property type="protein sequence ID" value="CAG2225277.1"/>
    <property type="molecule type" value="Genomic_DNA"/>
</dbReference>
<evidence type="ECO:0000256" key="4">
    <source>
        <dbReference type="PIRSR" id="PIRSR619791-2"/>
    </source>
</evidence>
<dbReference type="GO" id="GO:0020037">
    <property type="term" value="F:heme binding"/>
    <property type="evidence" value="ECO:0007669"/>
    <property type="project" value="InterPro"/>
</dbReference>
<evidence type="ECO:0000256" key="3">
    <source>
        <dbReference type="ARBA" id="ARBA00023180"/>
    </source>
</evidence>
<dbReference type="InterPro" id="IPR010255">
    <property type="entry name" value="Haem_peroxidase_sf"/>
</dbReference>
<feature type="chain" id="PRO_5035749024" evidence="5">
    <location>
        <begin position="25"/>
        <end position="669"/>
    </location>
</feature>
<dbReference type="Gene3D" id="1.10.640.10">
    <property type="entry name" value="Haem peroxidase domain superfamily, animal type"/>
    <property type="match status" value="1"/>
</dbReference>
<sequence>MLGKILVHTLAVCVILNVDGGGYSDIEQAINSALEIVTIRRFASIPRPVIKDPANPVSLRGALARRRENPEIVAKYGLAADLVETATVLFAERHGGKLPNAEAFRAAIAPYCPTKIAKCENNCRYRSADGSCNNRIHPEWGTTFSPQTRFLPPDYGDQFDIGVVPRSTSVTGHKLPSPREISNSVHDAGMTAPRDHIYNINLMHFGLVIFHDVISTPLRQALARRRENPDIVAKYGLAADLVETATVLFAERPACFPFFTLPGEFSHTCRSFVRSEIAPSQGCLPGPSNQMNQKTSYLDLSLIYGNSIEGEQRFRQFGSEGEQRFRQFGPGHPDSFDATLNIFHVIFLRENNKILRDLKHLGWSGDSLFKETRNIMSAIYQHIVYTEYVPAVIGQDAMLRYGLKSTRYGHNTMYNPKSDATTSNVFATAAIRFAHSTFDTFEKDVIQGFSPETFQNYSNIVTNSPSSSTLFTRFQSKTDRFMTDFGRNKLWESEPKNSVDTMSFDIQRGRDHGLPSYNRWREYCGLKPILHFGKGIMGFADHTIGATKALSSVYRHPDDIDLISGAMTERPVSGGIVGPTFACLLGEQFALFKTGDRFFYENDFYPTGFTKGQLRQIKKQSLSSVMCRHVNIPAVPQNAFISPKAGEPLVPCMTFPKLDLREWALHGRD</sequence>
<dbReference type="PRINTS" id="PR00457">
    <property type="entry name" value="ANPEROXIDASE"/>
</dbReference>
<keyword evidence="5" id="KW-0732">Signal</keyword>
<dbReference type="EC" id="1.11.1.7" evidence="6"/>
<dbReference type="Proteomes" id="UP000683360">
    <property type="component" value="Unassembled WGS sequence"/>
</dbReference>
<comment type="caution">
    <text evidence="6">The sequence shown here is derived from an EMBL/GenBank/DDBJ whole genome shotgun (WGS) entry which is preliminary data.</text>
</comment>
<name>A0A8S3T449_MYTED</name>
<protein>
    <submittedName>
        <fullName evidence="6">PXDN</fullName>
        <ecNumber evidence="6">1.11.1.7</ecNumber>
    </submittedName>
</protein>
<keyword evidence="7" id="KW-1185">Reference proteome</keyword>
<gene>
    <name evidence="6" type="ORF">MEDL_38445</name>
</gene>
<evidence type="ECO:0000256" key="1">
    <source>
        <dbReference type="ARBA" id="ARBA00004613"/>
    </source>
</evidence>
<evidence type="ECO:0000313" key="6">
    <source>
        <dbReference type="EMBL" id="CAG2225277.1"/>
    </source>
</evidence>
<dbReference type="PROSITE" id="PS50292">
    <property type="entry name" value="PEROXIDASE_3"/>
    <property type="match status" value="1"/>
</dbReference>
<evidence type="ECO:0000256" key="5">
    <source>
        <dbReference type="SAM" id="SignalP"/>
    </source>
</evidence>
<proteinExistence type="predicted"/>
<feature type="signal peptide" evidence="5">
    <location>
        <begin position="1"/>
        <end position="24"/>
    </location>
</feature>
<reference evidence="6" key="1">
    <citation type="submission" date="2021-03" db="EMBL/GenBank/DDBJ databases">
        <authorList>
            <person name="Bekaert M."/>
        </authorList>
    </citation>
    <scope>NUCLEOTIDE SEQUENCE</scope>
</reference>